<reference evidence="3 4" key="1">
    <citation type="journal article" date="2019" name="Sci. Rep.">
        <title>Orb-weaving spider Araneus ventricosus genome elucidates the spidroin gene catalogue.</title>
        <authorList>
            <person name="Kono N."/>
            <person name="Nakamura H."/>
            <person name="Ohtoshi R."/>
            <person name="Moran D.A.P."/>
            <person name="Shinohara A."/>
            <person name="Yoshida Y."/>
            <person name="Fujiwara M."/>
            <person name="Mori M."/>
            <person name="Tomita M."/>
            <person name="Arakawa K."/>
        </authorList>
    </citation>
    <scope>NUCLEOTIDE SEQUENCE [LARGE SCALE GENOMIC DNA]</scope>
</reference>
<dbReference type="Gene3D" id="3.30.420.10">
    <property type="entry name" value="Ribonuclease H-like superfamily/Ribonuclease H"/>
    <property type="match status" value="1"/>
</dbReference>
<dbReference type="PANTHER" id="PTHR46060:SF1">
    <property type="entry name" value="MARINER MOS1 TRANSPOSASE-LIKE PROTEIN"/>
    <property type="match status" value="1"/>
</dbReference>
<feature type="region of interest" description="Disordered" evidence="2">
    <location>
        <begin position="311"/>
        <end position="334"/>
    </location>
</feature>
<evidence type="ECO:0000256" key="1">
    <source>
        <dbReference type="ARBA" id="ARBA00004123"/>
    </source>
</evidence>
<dbReference type="GO" id="GO:0003676">
    <property type="term" value="F:nucleic acid binding"/>
    <property type="evidence" value="ECO:0007669"/>
    <property type="project" value="InterPro"/>
</dbReference>
<evidence type="ECO:0000313" key="3">
    <source>
        <dbReference type="EMBL" id="GBM25278.1"/>
    </source>
</evidence>
<keyword evidence="3" id="KW-0808">Transferase</keyword>
<keyword evidence="3" id="KW-0489">Methyltransferase</keyword>
<proteinExistence type="predicted"/>
<feature type="region of interest" description="Disordered" evidence="2">
    <location>
        <begin position="173"/>
        <end position="192"/>
    </location>
</feature>
<evidence type="ECO:0000313" key="4">
    <source>
        <dbReference type="Proteomes" id="UP000499080"/>
    </source>
</evidence>
<dbReference type="Pfam" id="PF01359">
    <property type="entry name" value="Transposase_1"/>
    <property type="match status" value="1"/>
</dbReference>
<accession>A0A4Y2EB85</accession>
<dbReference type="InterPro" id="IPR036397">
    <property type="entry name" value="RNaseH_sf"/>
</dbReference>
<comment type="subcellular location">
    <subcellularLocation>
        <location evidence="1">Nucleus</location>
    </subcellularLocation>
</comment>
<organism evidence="3 4">
    <name type="scientific">Araneus ventricosus</name>
    <name type="common">Orbweaver spider</name>
    <name type="synonym">Epeira ventricosa</name>
    <dbReference type="NCBI Taxonomy" id="182803"/>
    <lineage>
        <taxon>Eukaryota</taxon>
        <taxon>Metazoa</taxon>
        <taxon>Ecdysozoa</taxon>
        <taxon>Arthropoda</taxon>
        <taxon>Chelicerata</taxon>
        <taxon>Arachnida</taxon>
        <taxon>Araneae</taxon>
        <taxon>Araneomorphae</taxon>
        <taxon>Entelegynae</taxon>
        <taxon>Araneoidea</taxon>
        <taxon>Araneidae</taxon>
        <taxon>Araneus</taxon>
    </lineage>
</organism>
<evidence type="ECO:0000256" key="2">
    <source>
        <dbReference type="SAM" id="MobiDB-lite"/>
    </source>
</evidence>
<sequence>MQASKKEQRGVIRFLAAEGVGGCEMYRQMKAVNGEYSLSRSTVVEWRKRFLEGRELLEDDARPGQANRVITPEMIAEVQDLVLNNRRVTVDEVHRLLGISVGTTHTIMHQHLKFRKICAQWVPHHLTAEQRNNRMPLSLSHLQRYHEEECGFLSHIVTGDETWCHHFEPESKRQSKQWKHATSPPPKKSKAVHTSSGKVMMSSFFYHKGPLLVEFLERGTTINAQRYQATLQNLKRAIKSKRPGMLSNGVIFLHDNARPHTANAVKATLQQFRWETLEHPPYSPDLSPCDFHVFGPPKKLFADIDSQRTTKCVTGSRPGSDSSLLASSKMESTG</sequence>
<dbReference type="Proteomes" id="UP000499080">
    <property type="component" value="Unassembled WGS sequence"/>
</dbReference>
<dbReference type="GO" id="GO:0005634">
    <property type="term" value="C:nucleus"/>
    <property type="evidence" value="ECO:0007669"/>
    <property type="project" value="UniProtKB-SubCell"/>
</dbReference>
<dbReference type="SUPFAM" id="SSF46689">
    <property type="entry name" value="Homeodomain-like"/>
    <property type="match status" value="1"/>
</dbReference>
<dbReference type="GO" id="GO:0008168">
    <property type="term" value="F:methyltransferase activity"/>
    <property type="evidence" value="ECO:0007669"/>
    <property type="project" value="UniProtKB-KW"/>
</dbReference>
<gene>
    <name evidence="3" type="primary">SETMAR_49</name>
    <name evidence="3" type="ORF">AVEN_45912_1</name>
</gene>
<dbReference type="InterPro" id="IPR052709">
    <property type="entry name" value="Transposase-MT_Hybrid"/>
</dbReference>
<dbReference type="EMBL" id="BGPR01000534">
    <property type="protein sequence ID" value="GBM25278.1"/>
    <property type="molecule type" value="Genomic_DNA"/>
</dbReference>
<name>A0A4Y2EB85_ARAVE</name>
<dbReference type="AlphaFoldDB" id="A0A4Y2EB85"/>
<protein>
    <submittedName>
        <fullName evidence="3">Histone-lysine N-methyltransferase SETMAR</fullName>
    </submittedName>
</protein>
<dbReference type="InterPro" id="IPR009057">
    <property type="entry name" value="Homeodomain-like_sf"/>
</dbReference>
<dbReference type="PANTHER" id="PTHR46060">
    <property type="entry name" value="MARINER MOS1 TRANSPOSASE-LIKE PROTEIN"/>
    <property type="match status" value="1"/>
</dbReference>
<dbReference type="OrthoDB" id="10017160at2759"/>
<dbReference type="InterPro" id="IPR001888">
    <property type="entry name" value="Transposase_1"/>
</dbReference>
<dbReference type="GO" id="GO:0032259">
    <property type="term" value="P:methylation"/>
    <property type="evidence" value="ECO:0007669"/>
    <property type="project" value="UniProtKB-KW"/>
</dbReference>
<comment type="caution">
    <text evidence="3">The sequence shown here is derived from an EMBL/GenBank/DDBJ whole genome shotgun (WGS) entry which is preliminary data.</text>
</comment>
<keyword evidence="4" id="KW-1185">Reference proteome</keyword>